<dbReference type="eggNOG" id="COG0271">
    <property type="taxonomic scope" value="Bacteria"/>
</dbReference>
<dbReference type="PIRSF" id="PIRSF003113">
    <property type="entry name" value="BolA"/>
    <property type="match status" value="1"/>
</dbReference>
<dbReference type="InterPro" id="IPR036065">
    <property type="entry name" value="BolA-like_sf"/>
</dbReference>
<dbReference type="RefSeq" id="WP_013217122.1">
    <property type="nucleotide sequence ID" value="NC_014313.1"/>
</dbReference>
<gene>
    <name evidence="2" type="ordered locus">Hden_3168</name>
</gene>
<evidence type="ECO:0000313" key="2">
    <source>
        <dbReference type="EMBL" id="ADJ24963.1"/>
    </source>
</evidence>
<dbReference type="InterPro" id="IPR002634">
    <property type="entry name" value="BolA"/>
</dbReference>
<proteinExistence type="inferred from homology"/>
<dbReference type="PANTHER" id="PTHR46230">
    <property type="match status" value="1"/>
</dbReference>
<sequence length="100" mass="10849">MGRSVTEILREKLMVELRPTRLDVINESELHAGHRNSPGTGESHFRILVISGAFAGKSRVERHRIVNDLLKNEISGGIHALALATLAPGEPVPPGFPGRP</sequence>
<dbReference type="STRING" id="582899.Hden_3168"/>
<protein>
    <submittedName>
        <fullName evidence="2">BolA family protein</fullName>
    </submittedName>
</protein>
<dbReference type="GO" id="GO:0016226">
    <property type="term" value="P:iron-sulfur cluster assembly"/>
    <property type="evidence" value="ECO:0007669"/>
    <property type="project" value="TreeGrafter"/>
</dbReference>
<dbReference type="Pfam" id="PF01722">
    <property type="entry name" value="BolA"/>
    <property type="match status" value="1"/>
</dbReference>
<organism evidence="2 3">
    <name type="scientific">Hyphomicrobium denitrificans (strain ATCC 51888 / DSM 1869 / NCIMB 11706 / TK 0415)</name>
    <dbReference type="NCBI Taxonomy" id="582899"/>
    <lineage>
        <taxon>Bacteria</taxon>
        <taxon>Pseudomonadati</taxon>
        <taxon>Pseudomonadota</taxon>
        <taxon>Alphaproteobacteria</taxon>
        <taxon>Hyphomicrobiales</taxon>
        <taxon>Hyphomicrobiaceae</taxon>
        <taxon>Hyphomicrobium</taxon>
    </lineage>
</organism>
<dbReference type="EMBL" id="CP002083">
    <property type="protein sequence ID" value="ADJ24963.1"/>
    <property type="molecule type" value="Genomic_DNA"/>
</dbReference>
<evidence type="ECO:0000256" key="1">
    <source>
        <dbReference type="RuleBase" id="RU003860"/>
    </source>
</evidence>
<comment type="similarity">
    <text evidence="1">Belongs to the BolA/IbaG family.</text>
</comment>
<dbReference type="SUPFAM" id="SSF82657">
    <property type="entry name" value="BolA-like"/>
    <property type="match status" value="1"/>
</dbReference>
<accession>D8JW84</accession>
<dbReference type="OrthoDB" id="9811118at2"/>
<dbReference type="Proteomes" id="UP000002033">
    <property type="component" value="Chromosome"/>
</dbReference>
<dbReference type="HOGENOM" id="CLU_109462_2_1_5"/>
<evidence type="ECO:0000313" key="3">
    <source>
        <dbReference type="Proteomes" id="UP000002033"/>
    </source>
</evidence>
<keyword evidence="3" id="KW-1185">Reference proteome</keyword>
<dbReference type="Gene3D" id="3.30.300.90">
    <property type="entry name" value="BolA-like"/>
    <property type="match status" value="1"/>
</dbReference>
<reference evidence="3" key="1">
    <citation type="journal article" date="2011" name="J. Bacteriol.">
        <title>Genome sequences of eight morphologically diverse alphaproteobacteria.</title>
        <authorList>
            <consortium name="US DOE Joint Genome Institute"/>
            <person name="Brown P.J."/>
            <person name="Kysela D.T."/>
            <person name="Buechlein A."/>
            <person name="Hemmerich C."/>
            <person name="Brun Y.V."/>
        </authorList>
    </citation>
    <scope>NUCLEOTIDE SEQUENCE [LARGE SCALE GENOMIC DNA]</scope>
    <source>
        <strain evidence="3">ATCC 51888 / DSM 1869 / NCIB 11706 / TK 0415</strain>
    </source>
</reference>
<name>D8JW84_HYPDA</name>
<dbReference type="AlphaFoldDB" id="D8JW84"/>
<dbReference type="PANTHER" id="PTHR46230:SF7">
    <property type="entry name" value="BOLA-LIKE PROTEIN 1"/>
    <property type="match status" value="1"/>
</dbReference>
<dbReference type="KEGG" id="hdn:Hden_3168"/>